<dbReference type="OrthoDB" id="3910509at2759"/>
<accession>A0A9P8GPP9</accession>
<evidence type="ECO:0000256" key="1">
    <source>
        <dbReference type="SAM" id="MobiDB-lite"/>
    </source>
</evidence>
<comment type="caution">
    <text evidence="2">The sequence shown here is derived from an EMBL/GenBank/DDBJ whole genome shotgun (WGS) entry which is preliminary data.</text>
</comment>
<organism evidence="2 3">
    <name type="scientific">Aureobasidium melanogenum</name>
    <name type="common">Aureobasidium pullulans var. melanogenum</name>
    <dbReference type="NCBI Taxonomy" id="46634"/>
    <lineage>
        <taxon>Eukaryota</taxon>
        <taxon>Fungi</taxon>
        <taxon>Dikarya</taxon>
        <taxon>Ascomycota</taxon>
        <taxon>Pezizomycotina</taxon>
        <taxon>Dothideomycetes</taxon>
        <taxon>Dothideomycetidae</taxon>
        <taxon>Dothideales</taxon>
        <taxon>Saccotheciaceae</taxon>
        <taxon>Aureobasidium</taxon>
    </lineage>
</organism>
<feature type="compositionally biased region" description="Low complexity" evidence="1">
    <location>
        <begin position="50"/>
        <end position="61"/>
    </location>
</feature>
<reference evidence="2" key="2">
    <citation type="submission" date="2021-08" db="EMBL/GenBank/DDBJ databases">
        <authorList>
            <person name="Gostincar C."/>
            <person name="Sun X."/>
            <person name="Song Z."/>
            <person name="Gunde-Cimerman N."/>
        </authorList>
    </citation>
    <scope>NUCLEOTIDE SEQUENCE</scope>
    <source>
        <strain evidence="2">EXF-8016</strain>
    </source>
</reference>
<evidence type="ECO:0000313" key="3">
    <source>
        <dbReference type="Proteomes" id="UP000767238"/>
    </source>
</evidence>
<feature type="region of interest" description="Disordered" evidence="1">
    <location>
        <begin position="46"/>
        <end position="108"/>
    </location>
</feature>
<dbReference type="AlphaFoldDB" id="A0A9P8GPP9"/>
<reference evidence="2" key="1">
    <citation type="journal article" date="2021" name="J Fungi (Basel)">
        <title>Virulence traits and population genomics of the black yeast Aureobasidium melanogenum.</title>
        <authorList>
            <person name="Cernosa A."/>
            <person name="Sun X."/>
            <person name="Gostincar C."/>
            <person name="Fang C."/>
            <person name="Gunde-Cimerman N."/>
            <person name="Song Z."/>
        </authorList>
    </citation>
    <scope>NUCLEOTIDE SEQUENCE</scope>
    <source>
        <strain evidence="2">EXF-8016</strain>
    </source>
</reference>
<name>A0A9P8GPP9_AURME</name>
<evidence type="ECO:0000313" key="2">
    <source>
        <dbReference type="EMBL" id="KAH0233391.1"/>
    </source>
</evidence>
<feature type="region of interest" description="Disordered" evidence="1">
    <location>
        <begin position="1"/>
        <end position="32"/>
    </location>
</feature>
<proteinExistence type="predicted"/>
<gene>
    <name evidence="2" type="ORF">KCV03_g1058</name>
</gene>
<dbReference type="Proteomes" id="UP000767238">
    <property type="component" value="Unassembled WGS sequence"/>
</dbReference>
<feature type="non-terminal residue" evidence="2">
    <location>
        <position position="1"/>
    </location>
</feature>
<sequence>MPPRPHDPFNDAPRRPTSRATSHLHDTYSSGGHALRANTAARSLFAPALSRRPTTTGPSSTHLNDELVLEDSDDAGDRMSRRAAAAGRATRTRRARAATETTIEPDEEIQPEPLRDMVVRDEKGNYLHEVPALGEHTNGAEDEGDIEDERRLTALVQEYWASGAAAGGGRNSKRWDEHELERPKAEVMTRLRDSVGKALINEQWRYEPSDYMKALLVENHGRV</sequence>
<dbReference type="EMBL" id="JAHFYH010000004">
    <property type="protein sequence ID" value="KAH0233391.1"/>
    <property type="molecule type" value="Genomic_DNA"/>
</dbReference>
<protein>
    <submittedName>
        <fullName evidence="2">Uncharacterized protein</fullName>
    </submittedName>
</protein>
<feature type="compositionally biased region" description="Basic and acidic residues" evidence="1">
    <location>
        <begin position="1"/>
        <end position="14"/>
    </location>
</feature>